<name>A0ABW1LBX6_9BACL</name>
<evidence type="ECO:0000256" key="1">
    <source>
        <dbReference type="SAM" id="MobiDB-lite"/>
    </source>
</evidence>
<dbReference type="PANTHER" id="PTHR34801:SF6">
    <property type="entry name" value="SLL1620 PROTEIN"/>
    <property type="match status" value="1"/>
</dbReference>
<gene>
    <name evidence="2" type="ORF">ACFPYN_16235</name>
</gene>
<dbReference type="Pfam" id="PF07386">
    <property type="entry name" value="DUF1499"/>
    <property type="match status" value="1"/>
</dbReference>
<comment type="caution">
    <text evidence="2">The sequence shown here is derived from an EMBL/GenBank/DDBJ whole genome shotgun (WGS) entry which is preliminary data.</text>
</comment>
<dbReference type="Proteomes" id="UP001596170">
    <property type="component" value="Unassembled WGS sequence"/>
</dbReference>
<dbReference type="InterPro" id="IPR010865">
    <property type="entry name" value="DUF1499"/>
</dbReference>
<accession>A0ABW1LBX6</accession>
<evidence type="ECO:0000313" key="2">
    <source>
        <dbReference type="EMBL" id="MFC6040976.1"/>
    </source>
</evidence>
<reference evidence="3" key="1">
    <citation type="journal article" date="2019" name="Int. J. Syst. Evol. Microbiol.">
        <title>The Global Catalogue of Microorganisms (GCM) 10K type strain sequencing project: providing services to taxonomists for standard genome sequencing and annotation.</title>
        <authorList>
            <consortium name="The Broad Institute Genomics Platform"/>
            <consortium name="The Broad Institute Genome Sequencing Center for Infectious Disease"/>
            <person name="Wu L."/>
            <person name="Ma J."/>
        </authorList>
    </citation>
    <scope>NUCLEOTIDE SEQUENCE [LARGE SCALE GENOMIC DNA]</scope>
    <source>
        <strain evidence="3">CCUG 54527</strain>
    </source>
</reference>
<keyword evidence="3" id="KW-1185">Reference proteome</keyword>
<feature type="region of interest" description="Disordered" evidence="1">
    <location>
        <begin position="1"/>
        <end position="24"/>
    </location>
</feature>
<dbReference type="PIRSF" id="PIRSF026426">
    <property type="entry name" value="DUF1499"/>
    <property type="match status" value="1"/>
</dbReference>
<protein>
    <submittedName>
        <fullName evidence="2">DUF1499 domain-containing protein</fullName>
    </submittedName>
</protein>
<dbReference type="RefSeq" id="WP_377735603.1">
    <property type="nucleotide sequence ID" value="NZ_JBHSRI010000025.1"/>
</dbReference>
<feature type="compositionally biased region" description="Polar residues" evidence="1">
    <location>
        <begin position="1"/>
        <end position="10"/>
    </location>
</feature>
<proteinExistence type="predicted"/>
<organism evidence="2 3">
    <name type="scientific">Paenisporosarcina macmurdoensis</name>
    <dbReference type="NCBI Taxonomy" id="212659"/>
    <lineage>
        <taxon>Bacteria</taxon>
        <taxon>Bacillati</taxon>
        <taxon>Bacillota</taxon>
        <taxon>Bacilli</taxon>
        <taxon>Bacillales</taxon>
        <taxon>Caryophanaceae</taxon>
        <taxon>Paenisporosarcina</taxon>
    </lineage>
</organism>
<evidence type="ECO:0000313" key="3">
    <source>
        <dbReference type="Proteomes" id="UP001596170"/>
    </source>
</evidence>
<dbReference type="EMBL" id="JBHSRI010000025">
    <property type="protein sequence ID" value="MFC6040976.1"/>
    <property type="molecule type" value="Genomic_DNA"/>
</dbReference>
<sequence>MKLGVTNGQLQPVEDKPNSVSSQTDIQRNFMEPIPYSDNRLQSRSKIKAIVTNMKRIELVEEKDDYLHYIETSKVFKFKDDVEFYFDDFNQVIQFRSKSRVGHTDLGVNRKRMKKITDAFKRP</sequence>
<dbReference type="PANTHER" id="PTHR34801">
    <property type="entry name" value="EXPRESSED PROTEIN"/>
    <property type="match status" value="1"/>
</dbReference>